<dbReference type="AlphaFoldDB" id="A0A1G8CU35"/>
<protein>
    <submittedName>
        <fullName evidence="1">Uncharacterized protein</fullName>
    </submittedName>
</protein>
<reference evidence="1 2" key="1">
    <citation type="submission" date="2016-10" db="EMBL/GenBank/DDBJ databases">
        <authorList>
            <person name="de Groot N.N."/>
        </authorList>
    </citation>
    <scope>NUCLEOTIDE SEQUENCE [LARGE SCALE GENOMIC DNA]</scope>
    <source>
        <strain evidence="1 2">DSM 5885</strain>
    </source>
</reference>
<keyword evidence="2" id="KW-1185">Reference proteome</keyword>
<dbReference type="OrthoDB" id="9181720at2"/>
<sequence length="73" mass="7914">MGRKKSTWVPQVGIVATYVGRAGRLARGGYNVRIVAETCANRMVVEAIGRSGAPVRFTVKRENLAPLQPGLFD</sequence>
<name>A0A1G8CU35_9RHOO</name>
<accession>A0A1G8CU35</accession>
<evidence type="ECO:0000313" key="2">
    <source>
        <dbReference type="Proteomes" id="UP000198607"/>
    </source>
</evidence>
<dbReference type="Proteomes" id="UP000198607">
    <property type="component" value="Unassembled WGS sequence"/>
</dbReference>
<gene>
    <name evidence="1" type="ORF">SAMN05660652_01737</name>
</gene>
<evidence type="ECO:0000313" key="1">
    <source>
        <dbReference type="EMBL" id="SDH48480.1"/>
    </source>
</evidence>
<organism evidence="1 2">
    <name type="scientific">Propionivibrio dicarboxylicus</name>
    <dbReference type="NCBI Taxonomy" id="83767"/>
    <lineage>
        <taxon>Bacteria</taxon>
        <taxon>Pseudomonadati</taxon>
        <taxon>Pseudomonadota</taxon>
        <taxon>Betaproteobacteria</taxon>
        <taxon>Rhodocyclales</taxon>
        <taxon>Rhodocyclaceae</taxon>
        <taxon>Propionivibrio</taxon>
    </lineage>
</organism>
<dbReference type="EMBL" id="FNCY01000006">
    <property type="protein sequence ID" value="SDH48480.1"/>
    <property type="molecule type" value="Genomic_DNA"/>
</dbReference>
<dbReference type="RefSeq" id="WP_143009809.1">
    <property type="nucleotide sequence ID" value="NZ_FNCY01000006.1"/>
</dbReference>
<proteinExistence type="predicted"/>